<evidence type="ECO:0000313" key="2">
    <source>
        <dbReference type="Proteomes" id="UP000290287"/>
    </source>
</evidence>
<dbReference type="InterPro" id="IPR029068">
    <property type="entry name" value="Glyas_Bleomycin-R_OHBP_Dase"/>
</dbReference>
<accession>A0A4Q0YPA2</accession>
<name>A0A4Q0YPA2_9GAMM</name>
<dbReference type="OrthoDB" id="4265398at2"/>
<dbReference type="SUPFAM" id="SSF54593">
    <property type="entry name" value="Glyoxalase/Bleomycin resistance protein/Dihydroxybiphenyl dioxygenase"/>
    <property type="match status" value="1"/>
</dbReference>
<evidence type="ECO:0008006" key="3">
    <source>
        <dbReference type="Google" id="ProtNLM"/>
    </source>
</evidence>
<sequence>MIKYLEVHVDDIEKSRIFWSWFLDEVGYCPNAQWDKGFSYNLGECYLSFVQAANLESPEVFHPTLKDLKHIPFGASSANDVELMAQALTSRGVALNKLQQPDESALHAEHCLWFTDLNGLSVEYSTAA</sequence>
<dbReference type="RefSeq" id="WP_129122685.1">
    <property type="nucleotide sequence ID" value="NZ_PEIB01000015.1"/>
</dbReference>
<keyword evidence="2" id="KW-1185">Reference proteome</keyword>
<comment type="caution">
    <text evidence="1">The sequence shown here is derived from an EMBL/GenBank/DDBJ whole genome shotgun (WGS) entry which is preliminary data.</text>
</comment>
<dbReference type="Proteomes" id="UP000290287">
    <property type="component" value="Unassembled WGS sequence"/>
</dbReference>
<dbReference type="EMBL" id="PEIB01000015">
    <property type="protein sequence ID" value="RXJ72840.1"/>
    <property type="molecule type" value="Genomic_DNA"/>
</dbReference>
<dbReference type="Gene3D" id="3.10.180.10">
    <property type="entry name" value="2,3-Dihydroxybiphenyl 1,2-Dioxygenase, domain 1"/>
    <property type="match status" value="1"/>
</dbReference>
<protein>
    <recommendedName>
        <fullName evidence="3">VOC domain-containing protein</fullName>
    </recommendedName>
</protein>
<dbReference type="AlphaFoldDB" id="A0A4Q0YPA2"/>
<reference evidence="1 2" key="1">
    <citation type="submission" date="2017-10" db="EMBL/GenBank/DDBJ databases">
        <title>Nyctiphanis sp. nov., isolated from the stomach of the euphausiid Nyctiphanes simplex (Hansen, 1911) in the Gulf of California.</title>
        <authorList>
            <person name="Gomez-Gil B."/>
            <person name="Aguilar-Mendez M."/>
            <person name="Lopez-Cortes A."/>
            <person name="Gomez-Gutierrez J."/>
            <person name="Roque A."/>
            <person name="Lang E."/>
            <person name="Gonzalez-Castillo A."/>
        </authorList>
    </citation>
    <scope>NUCLEOTIDE SEQUENCE [LARGE SCALE GENOMIC DNA]</scope>
    <source>
        <strain evidence="1 2">CAIM 600</strain>
    </source>
</reference>
<evidence type="ECO:0000313" key="1">
    <source>
        <dbReference type="EMBL" id="RXJ72840.1"/>
    </source>
</evidence>
<gene>
    <name evidence="1" type="ORF">CS022_13375</name>
</gene>
<organism evidence="1 2">
    <name type="scientific">Veronia nyctiphanis</name>
    <dbReference type="NCBI Taxonomy" id="1278244"/>
    <lineage>
        <taxon>Bacteria</taxon>
        <taxon>Pseudomonadati</taxon>
        <taxon>Pseudomonadota</taxon>
        <taxon>Gammaproteobacteria</taxon>
        <taxon>Vibrionales</taxon>
        <taxon>Vibrionaceae</taxon>
        <taxon>Veronia</taxon>
    </lineage>
</organism>
<proteinExistence type="predicted"/>